<evidence type="ECO:0000313" key="2">
    <source>
        <dbReference type="Proteomes" id="UP000075243"/>
    </source>
</evidence>
<organism evidence="1 2">
    <name type="scientific">Cajanus cajan</name>
    <name type="common">Pigeon pea</name>
    <name type="synonym">Cajanus indicus</name>
    <dbReference type="NCBI Taxonomy" id="3821"/>
    <lineage>
        <taxon>Eukaryota</taxon>
        <taxon>Viridiplantae</taxon>
        <taxon>Streptophyta</taxon>
        <taxon>Embryophyta</taxon>
        <taxon>Tracheophyta</taxon>
        <taxon>Spermatophyta</taxon>
        <taxon>Magnoliopsida</taxon>
        <taxon>eudicotyledons</taxon>
        <taxon>Gunneridae</taxon>
        <taxon>Pentapetalae</taxon>
        <taxon>rosids</taxon>
        <taxon>fabids</taxon>
        <taxon>Fabales</taxon>
        <taxon>Fabaceae</taxon>
        <taxon>Papilionoideae</taxon>
        <taxon>50 kb inversion clade</taxon>
        <taxon>NPAAA clade</taxon>
        <taxon>indigoferoid/millettioid clade</taxon>
        <taxon>Phaseoleae</taxon>
        <taxon>Cajanus</taxon>
    </lineage>
</organism>
<dbReference type="AlphaFoldDB" id="A0A151RLF2"/>
<dbReference type="EMBL" id="KQ483669">
    <property type="protein sequence ID" value="KYP43379.1"/>
    <property type="molecule type" value="Genomic_DNA"/>
</dbReference>
<gene>
    <name evidence="1" type="ORF">KK1_035197</name>
</gene>
<reference evidence="1" key="1">
    <citation type="journal article" date="2012" name="Nat. Biotechnol.">
        <title>Draft genome sequence of pigeonpea (Cajanus cajan), an orphan legume crop of resource-poor farmers.</title>
        <authorList>
            <person name="Varshney R.K."/>
            <person name="Chen W."/>
            <person name="Li Y."/>
            <person name="Bharti A.K."/>
            <person name="Saxena R.K."/>
            <person name="Schlueter J.A."/>
            <person name="Donoghue M.T."/>
            <person name="Azam S."/>
            <person name="Fan G."/>
            <person name="Whaley A.M."/>
            <person name="Farmer A.D."/>
            <person name="Sheridan J."/>
            <person name="Iwata A."/>
            <person name="Tuteja R."/>
            <person name="Penmetsa R.V."/>
            <person name="Wu W."/>
            <person name="Upadhyaya H.D."/>
            <person name="Yang S.P."/>
            <person name="Shah T."/>
            <person name="Saxena K.B."/>
            <person name="Michael T."/>
            <person name="McCombie W.R."/>
            <person name="Yang B."/>
            <person name="Zhang G."/>
            <person name="Yang H."/>
            <person name="Wang J."/>
            <person name="Spillane C."/>
            <person name="Cook D.R."/>
            <person name="May G.D."/>
            <person name="Xu X."/>
            <person name="Jackson S.A."/>
        </authorList>
    </citation>
    <scope>NUCLEOTIDE SEQUENCE [LARGE SCALE GENOMIC DNA]</scope>
</reference>
<keyword evidence="2" id="KW-1185">Reference proteome</keyword>
<dbReference type="Proteomes" id="UP000075243">
    <property type="component" value="Unassembled WGS sequence"/>
</dbReference>
<sequence length="103" mass="11856">MQTLWVPQSVCIKIDSLMRSFIWGASNGNKSWKLVNWDKIALPKNYGGLGVKEATLSNISMLGKLAWNIIKEPNKFWVQVSSYKYLRGRSLFDSPSRCSNFYF</sequence>
<dbReference type="PANTHER" id="PTHR33116:SF86">
    <property type="entry name" value="REVERSE TRANSCRIPTASE DOMAIN-CONTAINING PROTEIN"/>
    <property type="match status" value="1"/>
</dbReference>
<name>A0A151RLF2_CAJCA</name>
<proteinExistence type="predicted"/>
<dbReference type="Gramene" id="C.cajan_36317.t">
    <property type="protein sequence ID" value="C.cajan_36317.t.cds1"/>
    <property type="gene ID" value="C.cajan_36317"/>
</dbReference>
<accession>A0A151RLF2</accession>
<protein>
    <submittedName>
        <fullName evidence="1">Ribonuclease H protein At1g65750 family</fullName>
    </submittedName>
</protein>
<evidence type="ECO:0000313" key="1">
    <source>
        <dbReference type="EMBL" id="KYP43379.1"/>
    </source>
</evidence>
<dbReference type="OMA" id="WNIIKEP"/>
<dbReference type="PANTHER" id="PTHR33116">
    <property type="entry name" value="REVERSE TRANSCRIPTASE ZINC-BINDING DOMAIN-CONTAINING PROTEIN-RELATED-RELATED"/>
    <property type="match status" value="1"/>
</dbReference>